<evidence type="ECO:0000313" key="9">
    <source>
        <dbReference type="Proteomes" id="UP000799441"/>
    </source>
</evidence>
<evidence type="ECO:0000256" key="3">
    <source>
        <dbReference type="ARBA" id="ARBA00023002"/>
    </source>
</evidence>
<evidence type="ECO:0000256" key="5">
    <source>
        <dbReference type="ARBA" id="ARBA00033748"/>
    </source>
</evidence>
<dbReference type="Proteomes" id="UP000799441">
    <property type="component" value="Unassembled WGS sequence"/>
</dbReference>
<feature type="region of interest" description="Disordered" evidence="6">
    <location>
        <begin position="528"/>
        <end position="566"/>
    </location>
</feature>
<dbReference type="NCBIfam" id="TIGR03860">
    <property type="entry name" value="FMN_nitrolo"/>
    <property type="match status" value="1"/>
</dbReference>
<evidence type="ECO:0000259" key="7">
    <source>
        <dbReference type="Pfam" id="PF00296"/>
    </source>
</evidence>
<sequence length="566" mass="61640">MAAAGKPQEPIYGYMIDQLSEMPVRTGGTTMAYVTGHSNTNGAASHVNGNGTADDGEAGQGNKRLILNAFVEMCSGHQSPGLWRHPDDQSANFNNVSHWVSLAQLLEEGSFHGIFIADVLGGYDIYGGPRNLAPAIKSGAQWPVNEPVVAVAAMAAATKSIGFGITVSTSYEQPYHLARRLSTIDHLSGGRVGWNVVTGYLDSAARNFGHQAQPEHDERYAICEEYVSVVYKLWNSSWRSDAVKLDRKSGVYTDPSLVREINHKGKYFEVPGPHICQPSPQRTPVIYQAGTSKAGKVFAAKNAEAIFVSSHSPIAIAKNIADIRAQAAAIGRDPRNIKFLTKYCPILGRTLEEAQAKYNDYIQYGDAEGALALFGGWTGVDMAKYDDDEELRYVETNAIKSYIEGLIKTAPHINGGKWTKKTLAEHIMVGGLGAMCVGTPEMVADDMERWVREGDVDGFNIAYAILPQTFADVNDLLIPELRRRGLFWDGYHVPGGTYRENLYEKQGQHEPLPDHPAAAMIWRPPPVGEEEEEARGANGHVNGLSNGISNRAEAEEAVDPVGMQLG</sequence>
<keyword evidence="9" id="KW-1185">Reference proteome</keyword>
<evidence type="ECO:0000313" key="8">
    <source>
        <dbReference type="EMBL" id="KAF2720877.1"/>
    </source>
</evidence>
<reference evidence="8" key="1">
    <citation type="journal article" date="2020" name="Stud. Mycol.">
        <title>101 Dothideomycetes genomes: a test case for predicting lifestyles and emergence of pathogens.</title>
        <authorList>
            <person name="Haridas S."/>
            <person name="Albert R."/>
            <person name="Binder M."/>
            <person name="Bloem J."/>
            <person name="Labutti K."/>
            <person name="Salamov A."/>
            <person name="Andreopoulos B."/>
            <person name="Baker S."/>
            <person name="Barry K."/>
            <person name="Bills G."/>
            <person name="Bluhm B."/>
            <person name="Cannon C."/>
            <person name="Castanera R."/>
            <person name="Culley D."/>
            <person name="Daum C."/>
            <person name="Ezra D."/>
            <person name="Gonzalez J."/>
            <person name="Henrissat B."/>
            <person name="Kuo A."/>
            <person name="Liang C."/>
            <person name="Lipzen A."/>
            <person name="Lutzoni F."/>
            <person name="Magnuson J."/>
            <person name="Mondo S."/>
            <person name="Nolan M."/>
            <person name="Ohm R."/>
            <person name="Pangilinan J."/>
            <person name="Park H.-J."/>
            <person name="Ramirez L."/>
            <person name="Alfaro M."/>
            <person name="Sun H."/>
            <person name="Tritt A."/>
            <person name="Yoshinaga Y."/>
            <person name="Zwiers L.-H."/>
            <person name="Turgeon B."/>
            <person name="Goodwin S."/>
            <person name="Spatafora J."/>
            <person name="Crous P."/>
            <person name="Grigoriev I."/>
        </authorList>
    </citation>
    <scope>NUCLEOTIDE SEQUENCE</scope>
    <source>
        <strain evidence="8">CBS 116435</strain>
    </source>
</reference>
<protein>
    <submittedName>
        <fullName evidence="8">Bacterial luciferase-like protein</fullName>
    </submittedName>
</protein>
<dbReference type="AlphaFoldDB" id="A0A9P4QA51"/>
<evidence type="ECO:0000256" key="6">
    <source>
        <dbReference type="SAM" id="MobiDB-lite"/>
    </source>
</evidence>
<evidence type="ECO:0000256" key="1">
    <source>
        <dbReference type="ARBA" id="ARBA00022630"/>
    </source>
</evidence>
<proteinExistence type="inferred from homology"/>
<accession>A0A9P4QA51</accession>
<dbReference type="Gene3D" id="3.20.20.30">
    <property type="entry name" value="Luciferase-like domain"/>
    <property type="match status" value="1"/>
</dbReference>
<feature type="domain" description="Luciferase-like" evidence="7">
    <location>
        <begin position="84"/>
        <end position="454"/>
    </location>
</feature>
<keyword evidence="3" id="KW-0560">Oxidoreductase</keyword>
<name>A0A9P4QA51_9PEZI</name>
<comment type="similarity">
    <text evidence="5">Belongs to the NtaA/SnaA/DszA monooxygenase family.</text>
</comment>
<evidence type="ECO:0000256" key="2">
    <source>
        <dbReference type="ARBA" id="ARBA00022643"/>
    </source>
</evidence>
<dbReference type="InterPro" id="IPR051260">
    <property type="entry name" value="Diverse_substr_monoxygenases"/>
</dbReference>
<dbReference type="InterPro" id="IPR036661">
    <property type="entry name" value="Luciferase-like_sf"/>
</dbReference>
<dbReference type="PANTHER" id="PTHR30011">
    <property type="entry name" value="ALKANESULFONATE MONOOXYGENASE-RELATED"/>
    <property type="match status" value="1"/>
</dbReference>
<dbReference type="Pfam" id="PF00296">
    <property type="entry name" value="Bac_luciferase"/>
    <property type="match status" value="1"/>
</dbReference>
<gene>
    <name evidence="8" type="ORF">K431DRAFT_285348</name>
</gene>
<organism evidence="8 9">
    <name type="scientific">Polychaeton citri CBS 116435</name>
    <dbReference type="NCBI Taxonomy" id="1314669"/>
    <lineage>
        <taxon>Eukaryota</taxon>
        <taxon>Fungi</taxon>
        <taxon>Dikarya</taxon>
        <taxon>Ascomycota</taxon>
        <taxon>Pezizomycotina</taxon>
        <taxon>Dothideomycetes</taxon>
        <taxon>Dothideomycetidae</taxon>
        <taxon>Capnodiales</taxon>
        <taxon>Capnodiaceae</taxon>
        <taxon>Polychaeton</taxon>
    </lineage>
</organism>
<keyword evidence="1" id="KW-0285">Flavoprotein</keyword>
<evidence type="ECO:0000256" key="4">
    <source>
        <dbReference type="ARBA" id="ARBA00023033"/>
    </source>
</evidence>
<dbReference type="SUPFAM" id="SSF51679">
    <property type="entry name" value="Bacterial luciferase-like"/>
    <property type="match status" value="1"/>
</dbReference>
<dbReference type="InterPro" id="IPR011251">
    <property type="entry name" value="Luciferase-like_dom"/>
</dbReference>
<dbReference type="InterPro" id="IPR016215">
    <property type="entry name" value="NTA_MOA"/>
</dbReference>
<dbReference type="OrthoDB" id="5561043at2759"/>
<comment type="caution">
    <text evidence="8">The sequence shown here is derived from an EMBL/GenBank/DDBJ whole genome shotgun (WGS) entry which is preliminary data.</text>
</comment>
<keyword evidence="2" id="KW-0288">FMN</keyword>
<dbReference type="GO" id="GO:0016705">
    <property type="term" value="F:oxidoreductase activity, acting on paired donors, with incorporation or reduction of molecular oxygen"/>
    <property type="evidence" value="ECO:0007669"/>
    <property type="project" value="InterPro"/>
</dbReference>
<keyword evidence="4" id="KW-0503">Monooxygenase</keyword>
<dbReference type="EMBL" id="MU003795">
    <property type="protein sequence ID" value="KAF2720877.1"/>
    <property type="molecule type" value="Genomic_DNA"/>
</dbReference>
<dbReference type="PANTHER" id="PTHR30011:SF16">
    <property type="entry name" value="C2H2 FINGER DOMAIN TRANSCRIPTION FACTOR (EUROFUNG)-RELATED"/>
    <property type="match status" value="1"/>
</dbReference>
<dbReference type="GO" id="GO:0004497">
    <property type="term" value="F:monooxygenase activity"/>
    <property type="evidence" value="ECO:0007669"/>
    <property type="project" value="UniProtKB-KW"/>
</dbReference>